<protein>
    <submittedName>
        <fullName evidence="2">Uncharacterized protein</fullName>
    </submittedName>
</protein>
<evidence type="ECO:0000313" key="2">
    <source>
        <dbReference type="EMBL" id="MPC60313.1"/>
    </source>
</evidence>
<dbReference type="EMBL" id="VSRR010017388">
    <property type="protein sequence ID" value="MPC60313.1"/>
    <property type="molecule type" value="Genomic_DNA"/>
</dbReference>
<feature type="compositionally biased region" description="Basic and acidic residues" evidence="1">
    <location>
        <begin position="618"/>
        <end position="627"/>
    </location>
</feature>
<accession>A0A5B7GRT0</accession>
<feature type="region of interest" description="Disordered" evidence="1">
    <location>
        <begin position="618"/>
        <end position="645"/>
    </location>
</feature>
<feature type="region of interest" description="Disordered" evidence="1">
    <location>
        <begin position="678"/>
        <end position="812"/>
    </location>
</feature>
<name>A0A5B7GRT0_PORTR</name>
<dbReference type="OrthoDB" id="6382224at2759"/>
<organism evidence="2 3">
    <name type="scientific">Portunus trituberculatus</name>
    <name type="common">Swimming crab</name>
    <name type="synonym">Neptunus trituberculatus</name>
    <dbReference type="NCBI Taxonomy" id="210409"/>
    <lineage>
        <taxon>Eukaryota</taxon>
        <taxon>Metazoa</taxon>
        <taxon>Ecdysozoa</taxon>
        <taxon>Arthropoda</taxon>
        <taxon>Crustacea</taxon>
        <taxon>Multicrustacea</taxon>
        <taxon>Malacostraca</taxon>
        <taxon>Eumalacostraca</taxon>
        <taxon>Eucarida</taxon>
        <taxon>Decapoda</taxon>
        <taxon>Pleocyemata</taxon>
        <taxon>Brachyura</taxon>
        <taxon>Eubrachyura</taxon>
        <taxon>Portunoidea</taxon>
        <taxon>Portunidae</taxon>
        <taxon>Portuninae</taxon>
        <taxon>Portunus</taxon>
    </lineage>
</organism>
<feature type="compositionally biased region" description="Basic and acidic residues" evidence="1">
    <location>
        <begin position="467"/>
        <end position="481"/>
    </location>
</feature>
<feature type="compositionally biased region" description="Polar residues" evidence="1">
    <location>
        <begin position="414"/>
        <end position="431"/>
    </location>
</feature>
<dbReference type="AlphaFoldDB" id="A0A5B7GRT0"/>
<feature type="compositionally biased region" description="Polar residues" evidence="1">
    <location>
        <begin position="444"/>
        <end position="461"/>
    </location>
</feature>
<proteinExistence type="predicted"/>
<comment type="caution">
    <text evidence="2">The sequence shown here is derived from an EMBL/GenBank/DDBJ whole genome shotgun (WGS) entry which is preliminary data.</text>
</comment>
<reference evidence="2 3" key="1">
    <citation type="submission" date="2019-05" db="EMBL/GenBank/DDBJ databases">
        <title>Another draft genome of Portunus trituberculatus and its Hox gene families provides insights of decapod evolution.</title>
        <authorList>
            <person name="Jeong J.-H."/>
            <person name="Song I."/>
            <person name="Kim S."/>
            <person name="Choi T."/>
            <person name="Kim D."/>
            <person name="Ryu S."/>
            <person name="Kim W."/>
        </authorList>
    </citation>
    <scope>NUCLEOTIDE SEQUENCE [LARGE SCALE GENOMIC DNA]</scope>
    <source>
        <tissue evidence="2">Muscle</tissue>
    </source>
</reference>
<feature type="region of interest" description="Disordered" evidence="1">
    <location>
        <begin position="444"/>
        <end position="495"/>
    </location>
</feature>
<gene>
    <name evidence="2" type="ORF">E2C01_054354</name>
</gene>
<evidence type="ECO:0000313" key="3">
    <source>
        <dbReference type="Proteomes" id="UP000324222"/>
    </source>
</evidence>
<feature type="compositionally biased region" description="Basic and acidic residues" evidence="1">
    <location>
        <begin position="796"/>
        <end position="812"/>
    </location>
</feature>
<keyword evidence="3" id="KW-1185">Reference proteome</keyword>
<feature type="compositionally biased region" description="Polar residues" evidence="1">
    <location>
        <begin position="700"/>
        <end position="723"/>
    </location>
</feature>
<dbReference type="Proteomes" id="UP000324222">
    <property type="component" value="Unassembled WGS sequence"/>
</dbReference>
<sequence length="889" mass="101204">MTVAVVAAAVAGLPQEVPGLANIEILKLVPKRSPLSAYEAPIPFIPTAADRRYDVMLDYDDYSGDYDADEGVATTLKRPLSLLAEERSDYTLRPFDLTFHRQSDASDGFIEETQGVPPQTFPGHARPQPPLGGLGNHQGNREMNVVHRDSERFVTEDRLVPDVEERLIPTADERFDSNTEERFAQVSEERFVPDTEERFISETVERFIPDSEERFIPGTEERFILSTKEKFTPDTRDIFVPNTEEGFVSSTEERFHSLPSDQFPHHTDERLVKDNSESFPQATDEVQTVLHHASLTPDKLLLALERDSPPLVTEGSRQQDTIVVVPPSALWREQQGIDIGGPITSSVNIGRQVRRLPDQHDSRSGKFYLSNVQHSKESSLLSSSLQDIYKSQALRDSRFSRASYSRALHHSESGSKPQHRSQLSPQNQYRTSGKKNLESLTTDMSKVPHQTTQQDHSSSRLAPSYVRRAEPQLNVKKDRSLKAGSPPASMSREERAYYTGLQQEIEKSELLVDAIKDVRMREGKSIKTLRRRHDSKPSVITSPQPDLKEVKEKFGSHPLYQNLPRNEPLAVKEAGPLQHRDEYSSERDEYEKMYLPVRAKTLELREIRKVKEHFHSLIPLKMKEKPRSTSRPRRQPQSPPVTTFKPALVSKYIKYSKPQSVTTSKTYYKSSPTSYVKLGHKKALPTPRNSKTPSGYPKQHTPTPSDTRILPKSQSVPSITKPRNNPAPSPKRSDAPPSHRTPKTQRLLHPNTPKPISPSSHTHRSHRSSRMYLPQEQPSSAFESHRAHHPRTSRSFGHDFEHPTFPKTLDHADKSLIPQYTLDTRVLKHSDNERDSTVIQSPPEVKVRRKRGPEIEELLDSKAKFPRFGYDIDPYFSDFPRFGFFDSTS</sequence>
<feature type="region of interest" description="Disordered" evidence="1">
    <location>
        <begin position="405"/>
        <end position="431"/>
    </location>
</feature>
<evidence type="ECO:0000256" key="1">
    <source>
        <dbReference type="SAM" id="MobiDB-lite"/>
    </source>
</evidence>